<accession>A0A0C3S9V4</accession>
<dbReference type="Gene3D" id="3.50.30.50">
    <property type="entry name" value="Putative cyclase"/>
    <property type="match status" value="1"/>
</dbReference>
<dbReference type="PANTHER" id="PTHR31118:SF12">
    <property type="entry name" value="CYCLASE-LIKE PROTEIN 2"/>
    <property type="match status" value="1"/>
</dbReference>
<dbReference type="Pfam" id="PF04199">
    <property type="entry name" value="Cyclase"/>
    <property type="match status" value="1"/>
</dbReference>
<proteinExistence type="inferred from homology"/>
<dbReference type="STRING" id="745531.A0A0C3S9V4"/>
<protein>
    <recommendedName>
        <fullName evidence="4">Cyclase</fullName>
    </recommendedName>
</protein>
<reference evidence="2 3" key="1">
    <citation type="journal article" date="2014" name="PLoS Genet.">
        <title>Analysis of the Phlebiopsis gigantea genome, transcriptome and secretome provides insight into its pioneer colonization strategies of wood.</title>
        <authorList>
            <person name="Hori C."/>
            <person name="Ishida T."/>
            <person name="Igarashi K."/>
            <person name="Samejima M."/>
            <person name="Suzuki H."/>
            <person name="Master E."/>
            <person name="Ferreira P."/>
            <person name="Ruiz-Duenas F.J."/>
            <person name="Held B."/>
            <person name="Canessa P."/>
            <person name="Larrondo L.F."/>
            <person name="Schmoll M."/>
            <person name="Druzhinina I.S."/>
            <person name="Kubicek C.P."/>
            <person name="Gaskell J.A."/>
            <person name="Kersten P."/>
            <person name="St John F."/>
            <person name="Glasner J."/>
            <person name="Sabat G."/>
            <person name="Splinter BonDurant S."/>
            <person name="Syed K."/>
            <person name="Yadav J."/>
            <person name="Mgbeahuruike A.C."/>
            <person name="Kovalchuk A."/>
            <person name="Asiegbu F.O."/>
            <person name="Lackner G."/>
            <person name="Hoffmeister D."/>
            <person name="Rencoret J."/>
            <person name="Gutierrez A."/>
            <person name="Sun H."/>
            <person name="Lindquist E."/>
            <person name="Barry K."/>
            <person name="Riley R."/>
            <person name="Grigoriev I.V."/>
            <person name="Henrissat B."/>
            <person name="Kues U."/>
            <person name="Berka R.M."/>
            <person name="Martinez A.T."/>
            <person name="Covert S.F."/>
            <person name="Blanchette R.A."/>
            <person name="Cullen D."/>
        </authorList>
    </citation>
    <scope>NUCLEOTIDE SEQUENCE [LARGE SCALE GENOMIC DNA]</scope>
    <source>
        <strain evidence="2 3">11061_1 CR5-6</strain>
    </source>
</reference>
<keyword evidence="3" id="KW-1185">Reference proteome</keyword>
<sequence length="231" mass="25078">MANIVDLSHDLDSGLSIYPGDPTFSSCPHLTLEADGVNVQSISLGSHAGTHVDAPYHFIADGKKIHEIPLSTFVGRAIVADLTEDGIGRELEDREEIQWEALARYEEAMASTKDTILLLRTGWSRYWGTPKYFNHPYVSCEAARRIVAAGVRLVGVDALSPDETILDEAQAATFSYPFHKIALGAGVAIAENLTNLEAIRHGNWVVSLVPLKLIGSDGSPVRACAWRQGTL</sequence>
<dbReference type="OrthoDB" id="7108654at2759"/>
<dbReference type="SUPFAM" id="SSF102198">
    <property type="entry name" value="Putative cyclase"/>
    <property type="match status" value="1"/>
</dbReference>
<dbReference type="AlphaFoldDB" id="A0A0C3S9V4"/>
<dbReference type="Proteomes" id="UP000053257">
    <property type="component" value="Unassembled WGS sequence"/>
</dbReference>
<dbReference type="PANTHER" id="PTHR31118">
    <property type="entry name" value="CYCLASE-LIKE PROTEIN 2"/>
    <property type="match status" value="1"/>
</dbReference>
<name>A0A0C3S9V4_PHLG1</name>
<evidence type="ECO:0008006" key="4">
    <source>
        <dbReference type="Google" id="ProtNLM"/>
    </source>
</evidence>
<evidence type="ECO:0000256" key="1">
    <source>
        <dbReference type="ARBA" id="ARBA00007865"/>
    </source>
</evidence>
<dbReference type="GO" id="GO:0019441">
    <property type="term" value="P:L-tryptophan catabolic process to kynurenine"/>
    <property type="evidence" value="ECO:0007669"/>
    <property type="project" value="InterPro"/>
</dbReference>
<comment type="similarity">
    <text evidence="1">Belongs to the Cyclase 1 superfamily.</text>
</comment>
<evidence type="ECO:0000313" key="3">
    <source>
        <dbReference type="Proteomes" id="UP000053257"/>
    </source>
</evidence>
<evidence type="ECO:0000313" key="2">
    <source>
        <dbReference type="EMBL" id="KIP08642.1"/>
    </source>
</evidence>
<dbReference type="EMBL" id="KN840476">
    <property type="protein sequence ID" value="KIP08642.1"/>
    <property type="molecule type" value="Genomic_DNA"/>
</dbReference>
<dbReference type="InterPro" id="IPR037175">
    <property type="entry name" value="KFase_sf"/>
</dbReference>
<organism evidence="2 3">
    <name type="scientific">Phlebiopsis gigantea (strain 11061_1 CR5-6)</name>
    <name type="common">White-rot fungus</name>
    <name type="synonym">Peniophora gigantea</name>
    <dbReference type="NCBI Taxonomy" id="745531"/>
    <lineage>
        <taxon>Eukaryota</taxon>
        <taxon>Fungi</taxon>
        <taxon>Dikarya</taxon>
        <taxon>Basidiomycota</taxon>
        <taxon>Agaricomycotina</taxon>
        <taxon>Agaricomycetes</taxon>
        <taxon>Polyporales</taxon>
        <taxon>Phanerochaetaceae</taxon>
        <taxon>Phlebiopsis</taxon>
    </lineage>
</organism>
<dbReference type="InterPro" id="IPR007325">
    <property type="entry name" value="KFase/CYL"/>
</dbReference>
<gene>
    <name evidence="2" type="ORF">PHLGIDRAFT_364895</name>
</gene>
<dbReference type="GO" id="GO:0004061">
    <property type="term" value="F:arylformamidase activity"/>
    <property type="evidence" value="ECO:0007669"/>
    <property type="project" value="InterPro"/>
</dbReference>
<dbReference type="HOGENOM" id="CLU_030671_3_0_1"/>